<sequence>MSSSSIFISLARMHHISNLSKFRRLKRFAMQSSVSGFTGKPGILIFHGTKESNKTFLEHAKGLRYLDFRHVDTKSFTRNGDLRLADGKHGLEEVTNTSDLVVKLDLLGEKEWFRKKMGMQKGAVQIHSNILPVKVLPTRSRQMHDMYATSRQATSSCSR</sequence>
<evidence type="ECO:0000313" key="2">
    <source>
        <dbReference type="Proteomes" id="UP000054270"/>
    </source>
</evidence>
<protein>
    <submittedName>
        <fullName evidence="1">Uncharacterized protein</fullName>
    </submittedName>
</protein>
<evidence type="ECO:0000313" key="1">
    <source>
        <dbReference type="EMBL" id="KJA26355.1"/>
    </source>
</evidence>
<dbReference type="EMBL" id="KN817528">
    <property type="protein sequence ID" value="KJA26355.1"/>
    <property type="molecule type" value="Genomic_DNA"/>
</dbReference>
<dbReference type="AlphaFoldDB" id="A0A0D2Q409"/>
<organism evidence="1 2">
    <name type="scientific">Hypholoma sublateritium (strain FD-334 SS-4)</name>
    <dbReference type="NCBI Taxonomy" id="945553"/>
    <lineage>
        <taxon>Eukaryota</taxon>
        <taxon>Fungi</taxon>
        <taxon>Dikarya</taxon>
        <taxon>Basidiomycota</taxon>
        <taxon>Agaricomycotina</taxon>
        <taxon>Agaricomycetes</taxon>
        <taxon>Agaricomycetidae</taxon>
        <taxon>Agaricales</taxon>
        <taxon>Agaricineae</taxon>
        <taxon>Strophariaceae</taxon>
        <taxon>Hypholoma</taxon>
    </lineage>
</organism>
<gene>
    <name evidence="1" type="ORF">HYPSUDRAFT_133107</name>
</gene>
<name>A0A0D2Q409_HYPSF</name>
<keyword evidence="2" id="KW-1185">Reference proteome</keyword>
<dbReference type="OrthoDB" id="432412at2759"/>
<reference evidence="2" key="1">
    <citation type="submission" date="2014-04" db="EMBL/GenBank/DDBJ databases">
        <title>Evolutionary Origins and Diversification of the Mycorrhizal Mutualists.</title>
        <authorList>
            <consortium name="DOE Joint Genome Institute"/>
            <consortium name="Mycorrhizal Genomics Consortium"/>
            <person name="Kohler A."/>
            <person name="Kuo A."/>
            <person name="Nagy L.G."/>
            <person name="Floudas D."/>
            <person name="Copeland A."/>
            <person name="Barry K.W."/>
            <person name="Cichocki N."/>
            <person name="Veneault-Fourrey C."/>
            <person name="LaButti K."/>
            <person name="Lindquist E.A."/>
            <person name="Lipzen A."/>
            <person name="Lundell T."/>
            <person name="Morin E."/>
            <person name="Murat C."/>
            <person name="Riley R."/>
            <person name="Ohm R."/>
            <person name="Sun H."/>
            <person name="Tunlid A."/>
            <person name="Henrissat B."/>
            <person name="Grigoriev I.V."/>
            <person name="Hibbett D.S."/>
            <person name="Martin F."/>
        </authorList>
    </citation>
    <scope>NUCLEOTIDE SEQUENCE [LARGE SCALE GENOMIC DNA]</scope>
    <source>
        <strain evidence="2">FD-334 SS-4</strain>
    </source>
</reference>
<dbReference type="Proteomes" id="UP000054270">
    <property type="component" value="Unassembled WGS sequence"/>
</dbReference>
<dbReference type="OMA" id="CALHANI"/>
<accession>A0A0D2Q409</accession>
<proteinExistence type="predicted"/>